<dbReference type="SMR" id="A0A2R5FMD0"/>
<dbReference type="Proteomes" id="UP000245124">
    <property type="component" value="Unassembled WGS sequence"/>
</dbReference>
<dbReference type="RefSeq" id="WP_109009658.1">
    <property type="nucleotide sequence ID" value="NZ_BDUD01000001.1"/>
</dbReference>
<dbReference type="OrthoDB" id="509872at2"/>
<evidence type="ECO:0000313" key="3">
    <source>
        <dbReference type="Proteomes" id="UP000245124"/>
    </source>
</evidence>
<protein>
    <submittedName>
        <fullName evidence="2">Hemerythrin HHE cation binding domain-containing protein</fullName>
    </submittedName>
</protein>
<evidence type="ECO:0000313" key="2">
    <source>
        <dbReference type="EMBL" id="GBG19926.1"/>
    </source>
</evidence>
<keyword evidence="3" id="KW-1185">Reference proteome</keyword>
<evidence type="ECO:0000259" key="1">
    <source>
        <dbReference type="Pfam" id="PF01814"/>
    </source>
</evidence>
<sequence length="350" mass="39231">MVTTLDDTKRNAIAIKLASIKALQQLVIENERLLLTQGLDAEIGDRIRNFLNDDEKNLGILETVIGQYGIQAEPKKNVTQFIEKARELFKGSELSLYEKVSQHELLKHQLVMSGLIVHKAAQKVGADVLLAIGPLNTINFENRAHQEQLKGILEILGVREFTGQDADQGIWARVQDAMAAVSGVVGSAVTQTSDKSDLNIQDVIRLDHNKVNTLFTELLQSDNPQKIQEYFGQIYKDLTAHAEAEEEVVYPRVRPFYGQDNTQELFDEQAEMKRVLDQIKAISPSSSEFKDQVRKLMEAVGDHIRQEESTMFAAIRNNLSSDQSEQLATEFKAAKTKIQEKLGVVSESNV</sequence>
<accession>A0A2R5FMD0</accession>
<dbReference type="PANTHER" id="PTHR35585">
    <property type="entry name" value="HHE DOMAIN PROTEIN (AFU_ORTHOLOGUE AFUA_4G00730)"/>
    <property type="match status" value="1"/>
</dbReference>
<dbReference type="AlphaFoldDB" id="A0A2R5FMD0"/>
<reference evidence="2 3" key="1">
    <citation type="submission" date="2017-06" db="EMBL/GenBank/DDBJ databases">
        <title>Genome sequencing of cyanobaciteial culture collection at National Institute for Environmental Studies (NIES).</title>
        <authorList>
            <person name="Hirose Y."/>
            <person name="Shimura Y."/>
            <person name="Fujisawa T."/>
            <person name="Nakamura Y."/>
            <person name="Kawachi M."/>
        </authorList>
    </citation>
    <scope>NUCLEOTIDE SEQUENCE [LARGE SCALE GENOMIC DNA]</scope>
    <source>
        <strain evidence="2 3">NIES-4072</strain>
    </source>
</reference>
<dbReference type="PANTHER" id="PTHR35585:SF1">
    <property type="entry name" value="HHE DOMAIN PROTEIN (AFU_ORTHOLOGUE AFUA_4G00730)"/>
    <property type="match status" value="1"/>
</dbReference>
<gene>
    <name evidence="2" type="ORF">NIES4072_35950</name>
</gene>
<comment type="caution">
    <text evidence="2">The sequence shown here is derived from an EMBL/GenBank/DDBJ whole genome shotgun (WGS) entry which is preliminary data.</text>
</comment>
<feature type="domain" description="Hemerythrin-like" evidence="1">
    <location>
        <begin position="200"/>
        <end position="314"/>
    </location>
</feature>
<dbReference type="Gene3D" id="1.20.120.520">
    <property type="entry name" value="nmb1532 protein domain like"/>
    <property type="match status" value="1"/>
</dbReference>
<dbReference type="EMBL" id="BDUD01000001">
    <property type="protein sequence ID" value="GBG19926.1"/>
    <property type="molecule type" value="Genomic_DNA"/>
</dbReference>
<name>A0A2R5FMD0_NOSCO</name>
<dbReference type="InterPro" id="IPR012312">
    <property type="entry name" value="Hemerythrin-like"/>
</dbReference>
<proteinExistence type="predicted"/>
<dbReference type="CDD" id="cd12108">
    <property type="entry name" value="Hr-like"/>
    <property type="match status" value="1"/>
</dbReference>
<organism evidence="2 3">
    <name type="scientific">Nostoc commune NIES-4072</name>
    <dbReference type="NCBI Taxonomy" id="2005467"/>
    <lineage>
        <taxon>Bacteria</taxon>
        <taxon>Bacillati</taxon>
        <taxon>Cyanobacteriota</taxon>
        <taxon>Cyanophyceae</taxon>
        <taxon>Nostocales</taxon>
        <taxon>Nostocaceae</taxon>
        <taxon>Nostoc</taxon>
    </lineage>
</organism>
<dbReference type="Pfam" id="PF01814">
    <property type="entry name" value="Hemerythrin"/>
    <property type="match status" value="1"/>
</dbReference>